<accession>H2AT85</accession>
<dbReference type="Proteomes" id="UP000005220">
    <property type="component" value="Chromosome 3"/>
</dbReference>
<evidence type="ECO:0000259" key="2">
    <source>
        <dbReference type="PROSITE" id="PS50888"/>
    </source>
</evidence>
<dbReference type="RefSeq" id="XP_003956720.1">
    <property type="nucleotide sequence ID" value="XM_003956671.1"/>
</dbReference>
<dbReference type="STRING" id="1071382.H2AT85"/>
<dbReference type="HOGENOM" id="CLU_662334_0_0_1"/>
<evidence type="ECO:0000313" key="3">
    <source>
        <dbReference type="EMBL" id="CCF57585.1"/>
    </source>
</evidence>
<feature type="region of interest" description="Disordered" evidence="1">
    <location>
        <begin position="150"/>
        <end position="208"/>
    </location>
</feature>
<dbReference type="GeneID" id="13885602"/>
<evidence type="ECO:0000256" key="1">
    <source>
        <dbReference type="SAM" id="MobiDB-lite"/>
    </source>
</evidence>
<gene>
    <name evidence="3" type="primary">KAFR0C05940</name>
    <name evidence="3" type="ORF">KAFR_0C05940</name>
</gene>
<dbReference type="EMBL" id="HE650823">
    <property type="protein sequence ID" value="CCF57585.1"/>
    <property type="molecule type" value="Genomic_DNA"/>
</dbReference>
<feature type="compositionally biased region" description="Basic residues" evidence="1">
    <location>
        <begin position="194"/>
        <end position="208"/>
    </location>
</feature>
<dbReference type="OrthoDB" id="2133190at2759"/>
<proteinExistence type="predicted"/>
<name>H2AT85_KAZAF</name>
<dbReference type="InterPro" id="IPR052099">
    <property type="entry name" value="Regulatory_TF_Diverse"/>
</dbReference>
<dbReference type="SMART" id="SM00353">
    <property type="entry name" value="HLH"/>
    <property type="match status" value="1"/>
</dbReference>
<dbReference type="SUPFAM" id="SSF47459">
    <property type="entry name" value="HLH, helix-loop-helix DNA-binding domain"/>
    <property type="match status" value="1"/>
</dbReference>
<dbReference type="KEGG" id="kaf:KAFR_0C05940"/>
<feature type="compositionally biased region" description="Basic and acidic residues" evidence="1">
    <location>
        <begin position="180"/>
        <end position="193"/>
    </location>
</feature>
<feature type="region of interest" description="Disordered" evidence="1">
    <location>
        <begin position="126"/>
        <end position="145"/>
    </location>
</feature>
<dbReference type="FunCoup" id="H2AT85">
    <property type="interactions" value="940"/>
</dbReference>
<dbReference type="InterPro" id="IPR036638">
    <property type="entry name" value="HLH_DNA-bd_sf"/>
</dbReference>
<dbReference type="PANTHER" id="PTHR47336">
    <property type="entry name" value="TRANSCRIPTION FACTOR HMS1-RELATED"/>
    <property type="match status" value="1"/>
</dbReference>
<organism evidence="3 4">
    <name type="scientific">Kazachstania africana (strain ATCC 22294 / BCRC 22015 / CBS 2517 / CECT 1963 / NBRC 1671 / NRRL Y-8276)</name>
    <name type="common">Yeast</name>
    <name type="synonym">Kluyveromyces africanus</name>
    <dbReference type="NCBI Taxonomy" id="1071382"/>
    <lineage>
        <taxon>Eukaryota</taxon>
        <taxon>Fungi</taxon>
        <taxon>Dikarya</taxon>
        <taxon>Ascomycota</taxon>
        <taxon>Saccharomycotina</taxon>
        <taxon>Saccharomycetes</taxon>
        <taxon>Saccharomycetales</taxon>
        <taxon>Saccharomycetaceae</taxon>
        <taxon>Kazachstania</taxon>
    </lineage>
</organism>
<feature type="region of interest" description="Disordered" evidence="1">
    <location>
        <begin position="72"/>
        <end position="102"/>
    </location>
</feature>
<protein>
    <recommendedName>
        <fullName evidence="2">BHLH domain-containing protein</fullName>
    </recommendedName>
</protein>
<feature type="compositionally biased region" description="Polar residues" evidence="1">
    <location>
        <begin position="78"/>
        <end position="102"/>
    </location>
</feature>
<dbReference type="GO" id="GO:0046983">
    <property type="term" value="F:protein dimerization activity"/>
    <property type="evidence" value="ECO:0007669"/>
    <property type="project" value="InterPro"/>
</dbReference>
<dbReference type="PROSITE" id="PS50888">
    <property type="entry name" value="BHLH"/>
    <property type="match status" value="1"/>
</dbReference>
<evidence type="ECO:0000313" key="4">
    <source>
        <dbReference type="Proteomes" id="UP000005220"/>
    </source>
</evidence>
<dbReference type="InParanoid" id="H2AT85"/>
<reference evidence="3 4" key="1">
    <citation type="journal article" date="2011" name="Proc. Natl. Acad. Sci. U.S.A.">
        <title>Evolutionary erosion of yeast sex chromosomes by mating-type switching accidents.</title>
        <authorList>
            <person name="Gordon J.L."/>
            <person name="Armisen D."/>
            <person name="Proux-Wera E."/>
            <person name="Oheigeartaigh S.S."/>
            <person name="Byrne K.P."/>
            <person name="Wolfe K.H."/>
        </authorList>
    </citation>
    <scope>NUCLEOTIDE SEQUENCE [LARGE SCALE GENOMIC DNA]</scope>
    <source>
        <strain evidence="4">ATCC 22294 / BCRC 22015 / CBS 2517 / CECT 1963 / NBRC 1671 / NRRL Y-8276</strain>
    </source>
</reference>
<sequence>MSTANVKATTVINQPINNIYDERKMTFIESIHSQSSIFNKNPNIPQFADDTLFQMLHNGSIDQKMSGTSYGALDPYEGSTTAGTRSNSSRQSTTFPYQSSYTSSESLVLQPKSLVDNSDPDSFVTPIFPNELFDGNGRQDGKSNNFVNFEPSDSKTDPNNQIASDLSFHPTDETDTMVARPRDDPKELSDKLKNRSARTRIKKPKKIKTSHNAIEKKYRLNINDKISRLRDIVPTLRVTQKKLAHQAINDIDLHQLDGLEPARKLNKGSILNKTIEYINHLQSKCDEYKLKNRFLEDTIERVCTAEESAAILKQAEGIQTLPLPSMYSTITNDNSNDNLSSFDDVKHERPEIIDSSNILLGDFANEKTLIKSEEVDNSRLLSTRFNSGFDLNGLSMRDPSFLLSNNTNNDRIFES</sequence>
<feature type="domain" description="BHLH" evidence="2">
    <location>
        <begin position="206"/>
        <end position="281"/>
    </location>
</feature>
<dbReference type="Gene3D" id="4.10.280.10">
    <property type="entry name" value="Helix-loop-helix DNA-binding domain"/>
    <property type="match status" value="1"/>
</dbReference>
<dbReference type="AlphaFoldDB" id="H2AT85"/>
<dbReference type="PANTHER" id="PTHR47336:SF2">
    <property type="entry name" value="TRANSCRIPTION FACTOR HMS1-RELATED"/>
    <property type="match status" value="1"/>
</dbReference>
<dbReference type="Pfam" id="PF00010">
    <property type="entry name" value="HLH"/>
    <property type="match status" value="1"/>
</dbReference>
<keyword evidence="4" id="KW-1185">Reference proteome</keyword>
<dbReference type="eggNOG" id="KOG2588">
    <property type="taxonomic scope" value="Eukaryota"/>
</dbReference>
<dbReference type="InterPro" id="IPR011598">
    <property type="entry name" value="bHLH_dom"/>
</dbReference>